<dbReference type="EMBL" id="JABXXO010000009">
    <property type="protein sequence ID" value="KAF7771073.1"/>
    <property type="molecule type" value="Genomic_DNA"/>
</dbReference>
<evidence type="ECO:0000313" key="3">
    <source>
        <dbReference type="Proteomes" id="UP000629468"/>
    </source>
</evidence>
<dbReference type="Proteomes" id="UP000629468">
    <property type="component" value="Unassembled WGS sequence"/>
</dbReference>
<proteinExistence type="predicted"/>
<feature type="compositionally biased region" description="Acidic residues" evidence="1">
    <location>
        <begin position="314"/>
        <end position="324"/>
    </location>
</feature>
<gene>
    <name evidence="2" type="ORF">Agabi119p4_7047</name>
</gene>
<evidence type="ECO:0000313" key="2">
    <source>
        <dbReference type="EMBL" id="KAF7771073.1"/>
    </source>
</evidence>
<evidence type="ECO:0000256" key="1">
    <source>
        <dbReference type="SAM" id="MobiDB-lite"/>
    </source>
</evidence>
<comment type="caution">
    <text evidence="2">The sequence shown here is derived from an EMBL/GenBank/DDBJ whole genome shotgun (WGS) entry which is preliminary data.</text>
</comment>
<reference evidence="2 3" key="1">
    <citation type="journal article" name="Sci. Rep.">
        <title>Telomere-to-telomere assembled and centromere annotated genomes of the two main subspecies of the button mushroom Agaricus bisporus reveal especially polymorphic chromosome ends.</title>
        <authorList>
            <person name="Sonnenberg A.S.M."/>
            <person name="Sedaghat-Telgerd N."/>
            <person name="Lavrijssen B."/>
            <person name="Ohm R.A."/>
            <person name="Hendrickx P.M."/>
            <person name="Scholtmeijer K."/>
            <person name="Baars J.J.P."/>
            <person name="van Peer A."/>
        </authorList>
    </citation>
    <scope>NUCLEOTIDE SEQUENCE [LARGE SCALE GENOMIC DNA]</scope>
    <source>
        <strain evidence="2 3">H119_p4</strain>
    </source>
</reference>
<organism evidence="2 3">
    <name type="scientific">Agaricus bisporus var. burnettii</name>
    <dbReference type="NCBI Taxonomy" id="192524"/>
    <lineage>
        <taxon>Eukaryota</taxon>
        <taxon>Fungi</taxon>
        <taxon>Dikarya</taxon>
        <taxon>Basidiomycota</taxon>
        <taxon>Agaricomycotina</taxon>
        <taxon>Agaricomycetes</taxon>
        <taxon>Agaricomycetidae</taxon>
        <taxon>Agaricales</taxon>
        <taxon>Agaricineae</taxon>
        <taxon>Agaricaceae</taxon>
        <taxon>Agaricus</taxon>
    </lineage>
</organism>
<sequence>MRRKLSSGKGKQRHDPHDWHDSNLRLLNLVSAIYSHVQSRCFAESTYRFALSLSQKKRTVEHDPAVEERIKSLETALLESLSKNPSFNSLADLLDIVQSTRDAQQISKAIYAAYRGDEAARLVKSWLLTQLNTYVEFLTGLLKDEEKIFRTSALQILFSLQKHLSTAYSVYSNSSNLLPQFHLSHFCKIVSALLTCPPSTRCDSDTTSNQSLDFDVGNLLYETWFSVHDDVRWYFLLEAATLLNKHPNHPTLHLNLLSILERLTTFPTEPTELNAWWVAEMGNPPYKRNRSKSHGDALNMEVGESKKKDKKDEDEGSDNDDDDDDWRKYFEEEPVAPEHRAPRYITAPRSSSPRHGLGECMHRLWRGRWFLGAECAFHFDDRLQPDYPSFYTRLSAFLGIPFTYNILMKHPVLMVMIHNNINVEVEYTGDVRPASWDWQRQGSDLL</sequence>
<feature type="region of interest" description="Disordered" evidence="1">
    <location>
        <begin position="288"/>
        <end position="326"/>
    </location>
</feature>
<feature type="compositionally biased region" description="Basic and acidic residues" evidence="1">
    <location>
        <begin position="303"/>
        <end position="313"/>
    </location>
</feature>
<dbReference type="SUPFAM" id="SSF48371">
    <property type="entry name" value="ARM repeat"/>
    <property type="match status" value="1"/>
</dbReference>
<protein>
    <submittedName>
        <fullName evidence="2">Uncharacterized protein</fullName>
    </submittedName>
</protein>
<dbReference type="AlphaFoldDB" id="A0A8H7F0N1"/>
<dbReference type="InterPro" id="IPR016024">
    <property type="entry name" value="ARM-type_fold"/>
</dbReference>
<accession>A0A8H7F0N1</accession>
<name>A0A8H7F0N1_AGABI</name>